<evidence type="ECO:0008006" key="4">
    <source>
        <dbReference type="Google" id="ProtNLM"/>
    </source>
</evidence>
<evidence type="ECO:0000313" key="3">
    <source>
        <dbReference type="Proteomes" id="UP000464378"/>
    </source>
</evidence>
<dbReference type="Proteomes" id="UP000464378">
    <property type="component" value="Chromosome"/>
</dbReference>
<sequence length="469" mass="50838">MQDFNRLTPPPGGRPAVGPNRREWLRWGGLSSLGLSLPMLLQQRAAANSGDRTNGKAKHCIVLFLLGGAPQQSTFDPKPDAPAEVRGAYGPIATAVPGVHFAELLPQLAKQMDKLAVLRAVATNDNAHSSSGYYMLTGVPHAPMNVENANPGPPNDWPTMGAVVRRLRGDSGGLPASVRLPMHIFNTDSSVWPGQDAGFLGRNSDPWLFRCEPAAPEFRIPEFTLQTDVPLHRLTQRRELLQRLDRQIAGQSESTAGQFSPLMAQAFDLLSSPQARAAFDLNREPVALRDRYGRSQFGQSCLLARRLIEAGVSLVHVNWFRGPDEPSDAPCWDSHANETARLKSALAPPLDQGMSALLDDLHQRGLLDETLVVCLTEFGRTPRFNGRGGRDHWGHVFSVAMAGGGVRGGQVIGASDKQGAYPSQGRVAPQDITASMLHALGYPAHTEIHDSQGRPLAVSKGQVIRNLFN</sequence>
<dbReference type="PANTHER" id="PTHR43737:SF1">
    <property type="entry name" value="DUF1501 DOMAIN-CONTAINING PROTEIN"/>
    <property type="match status" value="1"/>
</dbReference>
<proteinExistence type="predicted"/>
<feature type="region of interest" description="Disordered" evidence="1">
    <location>
        <begin position="1"/>
        <end position="20"/>
    </location>
</feature>
<dbReference type="InParanoid" id="A0A6C2YUL2"/>
<protein>
    <recommendedName>
        <fullName evidence="4">DUF1501 domain-containing protein</fullName>
    </recommendedName>
</protein>
<keyword evidence="3" id="KW-1185">Reference proteome</keyword>
<dbReference type="InterPro" id="IPR006311">
    <property type="entry name" value="TAT_signal"/>
</dbReference>
<dbReference type="InterPro" id="IPR017850">
    <property type="entry name" value="Alkaline_phosphatase_core_sf"/>
</dbReference>
<dbReference type="AlphaFoldDB" id="A0A6C2YUL2"/>
<dbReference type="KEGG" id="tim:GMBLW1_43500"/>
<gene>
    <name evidence="2" type="ORF">GMBLW1_43500</name>
</gene>
<organism evidence="2">
    <name type="scientific">Tuwongella immobilis</name>
    <dbReference type="NCBI Taxonomy" id="692036"/>
    <lineage>
        <taxon>Bacteria</taxon>
        <taxon>Pseudomonadati</taxon>
        <taxon>Planctomycetota</taxon>
        <taxon>Planctomycetia</taxon>
        <taxon>Gemmatales</taxon>
        <taxon>Gemmataceae</taxon>
        <taxon>Tuwongella</taxon>
    </lineage>
</organism>
<accession>A0A6C2YUL2</accession>
<evidence type="ECO:0000256" key="1">
    <source>
        <dbReference type="SAM" id="MobiDB-lite"/>
    </source>
</evidence>
<dbReference type="EMBL" id="LR586016">
    <property type="protein sequence ID" value="VIP04843.1"/>
    <property type="molecule type" value="Genomic_DNA"/>
</dbReference>
<dbReference type="PANTHER" id="PTHR43737">
    <property type="entry name" value="BLL7424 PROTEIN"/>
    <property type="match status" value="1"/>
</dbReference>
<name>A0A6C2YUL2_9BACT</name>
<dbReference type="PROSITE" id="PS51318">
    <property type="entry name" value="TAT"/>
    <property type="match status" value="1"/>
</dbReference>
<dbReference type="RefSeq" id="WP_162659870.1">
    <property type="nucleotide sequence ID" value="NZ_LR593887.1"/>
</dbReference>
<dbReference type="SUPFAM" id="SSF53649">
    <property type="entry name" value="Alkaline phosphatase-like"/>
    <property type="match status" value="1"/>
</dbReference>
<dbReference type="Pfam" id="PF07394">
    <property type="entry name" value="DUF1501"/>
    <property type="match status" value="1"/>
</dbReference>
<evidence type="ECO:0000313" key="2">
    <source>
        <dbReference type="EMBL" id="VIP04843.1"/>
    </source>
</evidence>
<dbReference type="EMBL" id="LR593887">
    <property type="protein sequence ID" value="VTS07046.1"/>
    <property type="molecule type" value="Genomic_DNA"/>
</dbReference>
<dbReference type="InterPro" id="IPR010869">
    <property type="entry name" value="DUF1501"/>
</dbReference>
<reference evidence="2" key="1">
    <citation type="submission" date="2019-04" db="EMBL/GenBank/DDBJ databases">
        <authorList>
            <consortium name="Science for Life Laboratories"/>
        </authorList>
    </citation>
    <scope>NUCLEOTIDE SEQUENCE</scope>
    <source>
        <strain evidence="2">MBLW1</strain>
    </source>
</reference>